<name>A0AAV6YUC7_ENGPU</name>
<accession>A0AAV6YUC7</accession>
<dbReference type="AlphaFoldDB" id="A0AAV6YUC7"/>
<dbReference type="EMBL" id="WNYA01013680">
    <property type="protein sequence ID" value="KAG8539658.1"/>
    <property type="molecule type" value="Genomic_DNA"/>
</dbReference>
<reference evidence="2" key="1">
    <citation type="thesis" date="2020" institute="ProQuest LLC" country="789 East Eisenhower Parkway, Ann Arbor, MI, USA">
        <title>Comparative Genomics and Chromosome Evolution.</title>
        <authorList>
            <person name="Mudd A.B."/>
        </authorList>
    </citation>
    <scope>NUCLEOTIDE SEQUENCE</scope>
    <source>
        <strain evidence="2">237g6f4</strain>
        <tissue evidence="2">Blood</tissue>
    </source>
</reference>
<protein>
    <submittedName>
        <fullName evidence="2">Uncharacterized protein</fullName>
    </submittedName>
</protein>
<sequence length="84" mass="9160">MKSNLGKFSSAGHTIKGGEHRAERGKGEQLLALGLVHFLQSEVLHPKNKLPRSAPGEECASFLVDGSNCTFFWTSTIFVHFCGN</sequence>
<gene>
    <name evidence="2" type="ORF">GDO81_020580</name>
</gene>
<dbReference type="Proteomes" id="UP000824782">
    <property type="component" value="Unassembled WGS sequence"/>
</dbReference>
<evidence type="ECO:0000313" key="3">
    <source>
        <dbReference type="Proteomes" id="UP000824782"/>
    </source>
</evidence>
<keyword evidence="3" id="KW-1185">Reference proteome</keyword>
<comment type="caution">
    <text evidence="2">The sequence shown here is derived from an EMBL/GenBank/DDBJ whole genome shotgun (WGS) entry which is preliminary data.</text>
</comment>
<feature type="region of interest" description="Disordered" evidence="1">
    <location>
        <begin position="1"/>
        <end position="23"/>
    </location>
</feature>
<proteinExistence type="predicted"/>
<evidence type="ECO:0000256" key="1">
    <source>
        <dbReference type="SAM" id="MobiDB-lite"/>
    </source>
</evidence>
<organism evidence="2 3">
    <name type="scientific">Engystomops pustulosus</name>
    <name type="common">Tungara frog</name>
    <name type="synonym">Physalaemus pustulosus</name>
    <dbReference type="NCBI Taxonomy" id="76066"/>
    <lineage>
        <taxon>Eukaryota</taxon>
        <taxon>Metazoa</taxon>
        <taxon>Chordata</taxon>
        <taxon>Craniata</taxon>
        <taxon>Vertebrata</taxon>
        <taxon>Euteleostomi</taxon>
        <taxon>Amphibia</taxon>
        <taxon>Batrachia</taxon>
        <taxon>Anura</taxon>
        <taxon>Neobatrachia</taxon>
        <taxon>Hyloidea</taxon>
        <taxon>Leptodactylidae</taxon>
        <taxon>Leiuperinae</taxon>
        <taxon>Engystomops</taxon>
    </lineage>
</organism>
<evidence type="ECO:0000313" key="2">
    <source>
        <dbReference type="EMBL" id="KAG8539658.1"/>
    </source>
</evidence>